<gene>
    <name evidence="2" type="primary">LOC112463500</name>
</gene>
<dbReference type="PANTHER" id="PTHR46113">
    <property type="entry name" value="SNAC DOMAIN-CONTAINING PROTEIN"/>
    <property type="match status" value="1"/>
</dbReference>
<dbReference type="RefSeq" id="XP_024885691.1">
    <property type="nucleotide sequence ID" value="XM_025029923.1"/>
</dbReference>
<dbReference type="OrthoDB" id="7667520at2759"/>
<evidence type="ECO:0000313" key="1">
    <source>
        <dbReference type="Proteomes" id="UP000504618"/>
    </source>
</evidence>
<reference evidence="2" key="1">
    <citation type="submission" date="2025-08" db="UniProtKB">
        <authorList>
            <consortium name="RefSeq"/>
        </authorList>
    </citation>
    <scope>IDENTIFICATION</scope>
    <source>
        <tissue evidence="2">Whole body</tissue>
    </source>
</reference>
<sequence length="589" mass="67358">MSSQTSTTSSSSLESGINVVPVAGKFTDNIVVQRPLPEDMEIVLPEAKRKRGRRKIMTTKLAAALDKCRISDRDAVHILIATTEALGHDVQDFVINRSSIHIYREKIREERAAEIKKHFKDAKLQAAVVHWDGKLLPALTGKETVDRLPVILSNNDTEQLLGVPGLQSGTGKQQASAVCETLAEWGLQNYVKALVFDTTATNTGRFSGACVLIENFLEKDLLYLPCRHHIYEIILRSVFEEKMGKTTGPNVLIFKKFQNAWSGINVHNFRSGIENKKVKGHLNQGDITRILDFVRNTLREQQPREDYKEFLELTAIFLGEAPPRGISFRVPGAIHHARWMAKAIYCLKIFLFRGEFILSLQEENAICDICIFLVSVYVEAWFCAPSAIKAPYLDFRVLSKLFEYQAVDRGISHVALQKLSNHLWYLSPEVVALAFFDTNLSFESKIKMVNALNRETESLNKNKKRIKVQIDKIPEIINNGIEQFVSTETRKFFKRFDLNDEFLKTEPLTWHKNESFVKGLELLNKLRVVNDSAERGVKLMEDYNKLFTKNEQQKQYVLQIVSDYRRKFPGYKKETLSQPLSVKICTKKK</sequence>
<keyword evidence="1" id="KW-1185">Reference proteome</keyword>
<organism evidence="1 2">
    <name type="scientific">Temnothorax curvispinosus</name>
    <dbReference type="NCBI Taxonomy" id="300111"/>
    <lineage>
        <taxon>Eukaryota</taxon>
        <taxon>Metazoa</taxon>
        <taxon>Ecdysozoa</taxon>
        <taxon>Arthropoda</taxon>
        <taxon>Hexapoda</taxon>
        <taxon>Insecta</taxon>
        <taxon>Pterygota</taxon>
        <taxon>Neoptera</taxon>
        <taxon>Endopterygota</taxon>
        <taxon>Hymenoptera</taxon>
        <taxon>Apocrita</taxon>
        <taxon>Aculeata</taxon>
        <taxon>Formicoidea</taxon>
        <taxon>Formicidae</taxon>
        <taxon>Myrmicinae</taxon>
        <taxon>Temnothorax</taxon>
    </lineage>
</organism>
<dbReference type="PANTHER" id="PTHR46113:SF1">
    <property type="entry name" value="PEPTIDASE M17 LEUCYL AMINOPEPTIDASE N-TERMINAL DOMAIN-CONTAINING PROTEIN"/>
    <property type="match status" value="1"/>
</dbReference>
<dbReference type="AlphaFoldDB" id="A0A6J1QXU7"/>
<dbReference type="Proteomes" id="UP000504618">
    <property type="component" value="Unplaced"/>
</dbReference>
<name>A0A6J1QXU7_9HYME</name>
<protein>
    <submittedName>
        <fullName evidence="2">Uncharacterized protein LOC112463500</fullName>
    </submittedName>
</protein>
<accession>A0A6J1QXU7</accession>
<evidence type="ECO:0000313" key="2">
    <source>
        <dbReference type="RefSeq" id="XP_024885691.1"/>
    </source>
</evidence>
<proteinExistence type="predicted"/>
<dbReference type="GeneID" id="112463500"/>